<protein>
    <submittedName>
        <fullName evidence="1">Phosphohistidine phosphatase SixA</fullName>
    </submittedName>
</protein>
<dbReference type="EMBL" id="MVBK01000025">
    <property type="protein sequence ID" value="OOG26800.1"/>
    <property type="molecule type" value="Genomic_DNA"/>
</dbReference>
<dbReference type="RefSeq" id="WP_077277947.1">
    <property type="nucleotide sequence ID" value="NZ_MVBK01000025.1"/>
</dbReference>
<dbReference type="OrthoDB" id="9810154at2"/>
<name>A0A1V3NP20_9GAMM</name>
<dbReference type="GO" id="GO:0005737">
    <property type="term" value="C:cytoplasm"/>
    <property type="evidence" value="ECO:0007669"/>
    <property type="project" value="InterPro"/>
</dbReference>
<dbReference type="InterPro" id="IPR013078">
    <property type="entry name" value="His_Pase_superF_clade-1"/>
</dbReference>
<proteinExistence type="predicted"/>
<dbReference type="CDD" id="cd07067">
    <property type="entry name" value="HP_PGM_like"/>
    <property type="match status" value="1"/>
</dbReference>
<keyword evidence="2" id="KW-1185">Reference proteome</keyword>
<dbReference type="InterPro" id="IPR029033">
    <property type="entry name" value="His_PPase_superfam"/>
</dbReference>
<dbReference type="GO" id="GO:0101006">
    <property type="term" value="F:protein histidine phosphatase activity"/>
    <property type="evidence" value="ECO:0007669"/>
    <property type="project" value="InterPro"/>
</dbReference>
<dbReference type="NCBIfam" id="TIGR00249">
    <property type="entry name" value="sixA"/>
    <property type="match status" value="1"/>
</dbReference>
<organism evidence="1 2">
    <name type="scientific">Thioalkalivibrio denitrificans</name>
    <dbReference type="NCBI Taxonomy" id="108003"/>
    <lineage>
        <taxon>Bacteria</taxon>
        <taxon>Pseudomonadati</taxon>
        <taxon>Pseudomonadota</taxon>
        <taxon>Gammaproteobacteria</taxon>
        <taxon>Chromatiales</taxon>
        <taxon>Ectothiorhodospiraceae</taxon>
        <taxon>Thioalkalivibrio</taxon>
    </lineage>
</organism>
<dbReference type="SUPFAM" id="SSF53254">
    <property type="entry name" value="Phosphoglycerate mutase-like"/>
    <property type="match status" value="1"/>
</dbReference>
<gene>
    <name evidence="1" type="ORF">B1C78_04495</name>
</gene>
<dbReference type="Pfam" id="PF00300">
    <property type="entry name" value="His_Phos_1"/>
    <property type="match status" value="1"/>
</dbReference>
<dbReference type="STRING" id="108003.B1C78_04495"/>
<evidence type="ECO:0000313" key="1">
    <source>
        <dbReference type="EMBL" id="OOG26800.1"/>
    </source>
</evidence>
<dbReference type="InterPro" id="IPR004449">
    <property type="entry name" value="SixA"/>
</dbReference>
<dbReference type="Proteomes" id="UP000189462">
    <property type="component" value="Unassembled WGS sequence"/>
</dbReference>
<dbReference type="AlphaFoldDB" id="A0A1V3NP20"/>
<reference evidence="1 2" key="1">
    <citation type="submission" date="2017-02" db="EMBL/GenBank/DDBJ databases">
        <title>Genomic diversity within the haloalkaliphilic genus Thioalkalivibrio.</title>
        <authorList>
            <person name="Ahn A.-C."/>
            <person name="Meier-Kolthoff J."/>
            <person name="Overmars L."/>
            <person name="Richter M."/>
            <person name="Woyke T."/>
            <person name="Sorokin D.Y."/>
            <person name="Muyzer G."/>
        </authorList>
    </citation>
    <scope>NUCLEOTIDE SEQUENCE [LARGE SCALE GENOMIC DNA]</scope>
    <source>
        <strain evidence="1 2">ALJD</strain>
    </source>
</reference>
<evidence type="ECO:0000313" key="2">
    <source>
        <dbReference type="Proteomes" id="UP000189462"/>
    </source>
</evidence>
<dbReference type="SMART" id="SM00855">
    <property type="entry name" value="PGAM"/>
    <property type="match status" value="1"/>
</dbReference>
<dbReference type="Gene3D" id="3.40.50.1240">
    <property type="entry name" value="Phosphoglycerate mutase-like"/>
    <property type="match status" value="1"/>
</dbReference>
<accession>A0A1V3NP20</accession>
<sequence length="172" mass="18442">MSDAGADRDLTLIIVRHSQAEDPAAFAATGAPDCERPLTPQGVKRMKRAARRMAEWLDGVDRILTSPCTRAEHTARILADELGRARVESFAELTPGAEPEALSRWLEGEVGSGCVVLVGHEPDLSHLIAWLCGAVSVEMKKGAACALHFDGPPAKGSGTLIWLLPQSLLRNL</sequence>
<comment type="caution">
    <text evidence="1">The sequence shown here is derived from an EMBL/GenBank/DDBJ whole genome shotgun (WGS) entry which is preliminary data.</text>
</comment>